<sequence>MHHHQVGKIGSSGNSGNVLFHDQHHLHISSLHPGGGGNGGTNTSSSGSSSGSISSSFNSLTAATNSLYHHDSGSVSPTDTNSAAVAFVDSPFFSSLASVAAATSGASQTVTGSLGSGSGLMSIAKKKSNDRKLTINLNHKTTNFLTAASGTLSTQNANQQFRTNNTNIRNNAHPNQLTTIGQHMAAAAAAAAFHNLNNNSLTAKSAAETVLSQRALVDYSDEDSDEDDGSENSDTQKEEENVGDADEDDNDYDAKIMNDVKVEHSSSHHHHHHHHHQRPSNKPTEVSSGDGGSITKINKKHKSCSKHHGSSGSLKLDKSNSAVNNDSDCSATVVNETTSISKLKTNGSDEKSKSTDDNINDERVSNSLPEEQPIDDNSATSDDNSEKENLINRKRKSSDDSNDDDDDEQEQDVDDDHLETSKIEQLFNNVVENTESSTDSSSCTDTSSKRFRYSFVESDETHTTES</sequence>
<proteinExistence type="predicted"/>
<organism evidence="2 3">
    <name type="scientific">Euroglyphus maynei</name>
    <name type="common">Mayne's house dust mite</name>
    <dbReference type="NCBI Taxonomy" id="6958"/>
    <lineage>
        <taxon>Eukaryota</taxon>
        <taxon>Metazoa</taxon>
        <taxon>Ecdysozoa</taxon>
        <taxon>Arthropoda</taxon>
        <taxon>Chelicerata</taxon>
        <taxon>Arachnida</taxon>
        <taxon>Acari</taxon>
        <taxon>Acariformes</taxon>
        <taxon>Sarcoptiformes</taxon>
        <taxon>Astigmata</taxon>
        <taxon>Psoroptidia</taxon>
        <taxon>Analgoidea</taxon>
        <taxon>Pyroglyphidae</taxon>
        <taxon>Pyroglyphinae</taxon>
        <taxon>Euroglyphus</taxon>
    </lineage>
</organism>
<evidence type="ECO:0000313" key="2">
    <source>
        <dbReference type="EMBL" id="OTF81077.1"/>
    </source>
</evidence>
<feature type="compositionally biased region" description="Acidic residues" evidence="1">
    <location>
        <begin position="241"/>
        <end position="251"/>
    </location>
</feature>
<feature type="compositionally biased region" description="Acidic residues" evidence="1">
    <location>
        <begin position="400"/>
        <end position="417"/>
    </location>
</feature>
<gene>
    <name evidence="2" type="ORF">BLA29_000604</name>
</gene>
<evidence type="ECO:0000313" key="3">
    <source>
        <dbReference type="Proteomes" id="UP000194236"/>
    </source>
</evidence>
<dbReference type="AlphaFoldDB" id="A0A1Y3BLV4"/>
<feature type="region of interest" description="Disordered" evidence="1">
    <location>
        <begin position="27"/>
        <end position="52"/>
    </location>
</feature>
<feature type="compositionally biased region" description="Polar residues" evidence="1">
    <location>
        <begin position="319"/>
        <end position="346"/>
    </location>
</feature>
<evidence type="ECO:0000256" key="1">
    <source>
        <dbReference type="SAM" id="MobiDB-lite"/>
    </source>
</evidence>
<name>A0A1Y3BLV4_EURMA</name>
<feature type="compositionally biased region" description="Low complexity" evidence="1">
    <location>
        <begin position="436"/>
        <end position="446"/>
    </location>
</feature>
<feature type="region of interest" description="Disordered" evidence="1">
    <location>
        <begin position="219"/>
        <end position="251"/>
    </location>
</feature>
<feature type="compositionally biased region" description="Basic residues" evidence="1">
    <location>
        <begin position="267"/>
        <end position="279"/>
    </location>
</feature>
<feature type="compositionally biased region" description="Polar residues" evidence="1">
    <location>
        <begin position="365"/>
        <end position="382"/>
    </location>
</feature>
<feature type="region of interest" description="Disordered" evidence="1">
    <location>
        <begin position="263"/>
        <end position="466"/>
    </location>
</feature>
<dbReference type="Proteomes" id="UP000194236">
    <property type="component" value="Unassembled WGS sequence"/>
</dbReference>
<feature type="compositionally biased region" description="Low complexity" evidence="1">
    <location>
        <begin position="41"/>
        <end position="52"/>
    </location>
</feature>
<reference evidence="2 3" key="1">
    <citation type="submission" date="2017-03" db="EMBL/GenBank/DDBJ databases">
        <title>Genome Survey of Euroglyphus maynei.</title>
        <authorList>
            <person name="Arlian L.G."/>
            <person name="Morgan M.S."/>
            <person name="Rider S.D."/>
        </authorList>
    </citation>
    <scope>NUCLEOTIDE SEQUENCE [LARGE SCALE GENOMIC DNA]</scope>
    <source>
        <strain evidence="2">Arlian Lab</strain>
        <tissue evidence="2">Whole body</tissue>
    </source>
</reference>
<comment type="caution">
    <text evidence="2">The sequence shown here is derived from an EMBL/GenBank/DDBJ whole genome shotgun (WGS) entry which is preliminary data.</text>
</comment>
<keyword evidence="3" id="KW-1185">Reference proteome</keyword>
<feature type="compositionally biased region" description="Polar residues" evidence="1">
    <location>
        <begin position="426"/>
        <end position="435"/>
    </location>
</feature>
<feature type="compositionally biased region" description="Basic and acidic residues" evidence="1">
    <location>
        <begin position="347"/>
        <end position="364"/>
    </location>
</feature>
<dbReference type="EMBL" id="MUJZ01015386">
    <property type="protein sequence ID" value="OTF81077.1"/>
    <property type="molecule type" value="Genomic_DNA"/>
</dbReference>
<feature type="compositionally biased region" description="Acidic residues" evidence="1">
    <location>
        <begin position="219"/>
        <end position="231"/>
    </location>
</feature>
<protein>
    <submittedName>
        <fullName evidence="2">Uncharacterized protein</fullName>
    </submittedName>
</protein>
<accession>A0A1Y3BLV4</accession>
<feature type="compositionally biased region" description="Basic residues" evidence="1">
    <location>
        <begin position="297"/>
        <end position="309"/>
    </location>
</feature>